<protein>
    <submittedName>
        <fullName evidence="1">Uncharacterized protein</fullName>
    </submittedName>
</protein>
<name>A0ACC0ZZV8_9ROSI</name>
<dbReference type="Proteomes" id="UP001164250">
    <property type="component" value="Chromosome 13"/>
</dbReference>
<sequence>MNKRLKNGAVFGADKIQSVRYSLTELRRSLKSSLWCKTSSSQRGTRKDDDEALVSDVEIAQQWGAIDKLPSFDRLKAPLFDKEGEGKVLAKLLVSKSNQAKITIINDISGIVKPGRMTLLLGFPGRRKTTLLKALSGNLDKSLKAISAKGQKTTLQTDHVLKVLGLYVYAVIMAGDEMRIGISGGEKRRLTTGEMVVGPTKALFMDEISNGLDSSTAYQIVACL</sequence>
<organism evidence="1 2">
    <name type="scientific">Pistacia atlantica</name>
    <dbReference type="NCBI Taxonomy" id="434234"/>
    <lineage>
        <taxon>Eukaryota</taxon>
        <taxon>Viridiplantae</taxon>
        <taxon>Streptophyta</taxon>
        <taxon>Embryophyta</taxon>
        <taxon>Tracheophyta</taxon>
        <taxon>Spermatophyta</taxon>
        <taxon>Magnoliopsida</taxon>
        <taxon>eudicotyledons</taxon>
        <taxon>Gunneridae</taxon>
        <taxon>Pentapetalae</taxon>
        <taxon>rosids</taxon>
        <taxon>malvids</taxon>
        <taxon>Sapindales</taxon>
        <taxon>Anacardiaceae</taxon>
        <taxon>Pistacia</taxon>
    </lineage>
</organism>
<comment type="caution">
    <text evidence="1">The sequence shown here is derived from an EMBL/GenBank/DDBJ whole genome shotgun (WGS) entry which is preliminary data.</text>
</comment>
<proteinExistence type="predicted"/>
<dbReference type="EMBL" id="CM047909">
    <property type="protein sequence ID" value="KAJ0080097.1"/>
    <property type="molecule type" value="Genomic_DNA"/>
</dbReference>
<evidence type="ECO:0000313" key="1">
    <source>
        <dbReference type="EMBL" id="KAJ0080097.1"/>
    </source>
</evidence>
<gene>
    <name evidence="1" type="ORF">Patl1_24542</name>
</gene>
<reference evidence="2" key="1">
    <citation type="journal article" date="2023" name="G3 (Bethesda)">
        <title>Genome assembly and association tests identify interacting loci associated with vigor, precocity, and sex in interspecific pistachio rootstocks.</title>
        <authorList>
            <person name="Palmer W."/>
            <person name="Jacygrad E."/>
            <person name="Sagayaradj S."/>
            <person name="Cavanaugh K."/>
            <person name="Han R."/>
            <person name="Bertier L."/>
            <person name="Beede B."/>
            <person name="Kafkas S."/>
            <person name="Golino D."/>
            <person name="Preece J."/>
            <person name="Michelmore R."/>
        </authorList>
    </citation>
    <scope>NUCLEOTIDE SEQUENCE [LARGE SCALE GENOMIC DNA]</scope>
</reference>
<evidence type="ECO:0000313" key="2">
    <source>
        <dbReference type="Proteomes" id="UP001164250"/>
    </source>
</evidence>
<keyword evidence="2" id="KW-1185">Reference proteome</keyword>
<accession>A0ACC0ZZV8</accession>